<feature type="binding site" evidence="12">
    <location>
        <position position="134"/>
    </location>
    <ligand>
        <name>Zn(2+)</name>
        <dbReference type="ChEBI" id="CHEBI:29105"/>
        <note>catalytic</note>
    </ligand>
</feature>
<evidence type="ECO:0000256" key="8">
    <source>
        <dbReference type="ARBA" id="ARBA00022833"/>
    </source>
</evidence>
<dbReference type="Proteomes" id="UP000184066">
    <property type="component" value="Unassembled WGS sequence"/>
</dbReference>
<dbReference type="PANTHER" id="PTHR43221">
    <property type="entry name" value="PROTEASE HTPX"/>
    <property type="match status" value="1"/>
</dbReference>
<evidence type="ECO:0000313" key="16">
    <source>
        <dbReference type="Proteomes" id="UP000184066"/>
    </source>
</evidence>
<dbReference type="InterPro" id="IPR022919">
    <property type="entry name" value="Pept_M48_protease_HtpX"/>
</dbReference>
<sequence length="331" mass="34873">MNTMRTMMLLAALTALFMAVGWLLGGGAGMVMALIFAAATNLWAWWNSDKAVLRWYRARPATEANAPGLVALTQALARRAGLPAPRVYLIDEDQPNAFATGRDPAHAAVAVTTGLLRTLSRDELAGVIAHELAHVKNRDTLTMTVAATVGGAIAMLAQFGMFFGGGRDRGPLGLIGALAAAILAPFAAMLIQMMISRTREYAADREGAMICGDPLALASALRRIAAEAGRRVNEPAERDPATAPLFIVNPLSGRGMDNLFATHPPVESRIAALEALAREMGRAPARPAGAAGGPGAVARARPSDADAPAVTRVPRAGRRRIMRGFRKGPWS</sequence>
<name>A0A1M7TJV1_9RHOB</name>
<evidence type="ECO:0000259" key="14">
    <source>
        <dbReference type="Pfam" id="PF01435"/>
    </source>
</evidence>
<keyword evidence="9 12" id="KW-1133">Transmembrane helix</keyword>
<comment type="caution">
    <text evidence="12">Lacks conserved residue(s) required for the propagation of feature annotation.</text>
</comment>
<keyword evidence="5 12" id="KW-0812">Transmembrane</keyword>
<feature type="compositionally biased region" description="Basic residues" evidence="13">
    <location>
        <begin position="315"/>
        <end position="331"/>
    </location>
</feature>
<organism evidence="15 16">
    <name type="scientific">Oceanicella actignis</name>
    <dbReference type="NCBI Taxonomy" id="1189325"/>
    <lineage>
        <taxon>Bacteria</taxon>
        <taxon>Pseudomonadati</taxon>
        <taxon>Pseudomonadota</taxon>
        <taxon>Alphaproteobacteria</taxon>
        <taxon>Rhodobacterales</taxon>
        <taxon>Paracoccaceae</taxon>
        <taxon>Oceanicella</taxon>
    </lineage>
</organism>
<dbReference type="STRING" id="1189325.SAMN04488119_10770"/>
<feature type="binding site" evidence="12">
    <location>
        <position position="200"/>
    </location>
    <ligand>
        <name>Zn(2+)</name>
        <dbReference type="ChEBI" id="CHEBI:29105"/>
        <note>catalytic</note>
    </ligand>
</feature>
<evidence type="ECO:0000256" key="4">
    <source>
        <dbReference type="ARBA" id="ARBA00022670"/>
    </source>
</evidence>
<dbReference type="PANTHER" id="PTHR43221:SF1">
    <property type="entry name" value="PROTEASE HTPX"/>
    <property type="match status" value="1"/>
</dbReference>
<evidence type="ECO:0000256" key="7">
    <source>
        <dbReference type="ARBA" id="ARBA00022801"/>
    </source>
</evidence>
<keyword evidence="4 12" id="KW-0645">Protease</keyword>
<dbReference type="AlphaFoldDB" id="A0A1M7TJV1"/>
<evidence type="ECO:0000256" key="13">
    <source>
        <dbReference type="SAM" id="MobiDB-lite"/>
    </source>
</evidence>
<dbReference type="GO" id="GO:0005886">
    <property type="term" value="C:plasma membrane"/>
    <property type="evidence" value="ECO:0007669"/>
    <property type="project" value="UniProtKB-SubCell"/>
</dbReference>
<dbReference type="EMBL" id="FRDL01000007">
    <property type="protein sequence ID" value="SHN70995.1"/>
    <property type="molecule type" value="Genomic_DNA"/>
</dbReference>
<dbReference type="NCBIfam" id="NF002363">
    <property type="entry name" value="PRK01345.1"/>
    <property type="match status" value="1"/>
</dbReference>
<evidence type="ECO:0000256" key="12">
    <source>
        <dbReference type="HAMAP-Rule" id="MF_00188"/>
    </source>
</evidence>
<keyword evidence="16" id="KW-1185">Reference proteome</keyword>
<reference evidence="15 16" key="1">
    <citation type="submission" date="2016-12" db="EMBL/GenBank/DDBJ databases">
        <authorList>
            <person name="Song W.-J."/>
            <person name="Kurnit D.M."/>
        </authorList>
    </citation>
    <scope>NUCLEOTIDE SEQUENCE [LARGE SCALE GENOMIC DNA]</scope>
    <source>
        <strain evidence="15 16">CGMCC 1.10808</strain>
    </source>
</reference>
<evidence type="ECO:0000256" key="6">
    <source>
        <dbReference type="ARBA" id="ARBA00022723"/>
    </source>
</evidence>
<dbReference type="InterPro" id="IPR050083">
    <property type="entry name" value="HtpX_protease"/>
</dbReference>
<comment type="similarity">
    <text evidence="2 12">Belongs to the peptidase M48B family.</text>
</comment>
<evidence type="ECO:0000256" key="11">
    <source>
        <dbReference type="ARBA" id="ARBA00023136"/>
    </source>
</evidence>
<evidence type="ECO:0000313" key="15">
    <source>
        <dbReference type="EMBL" id="SHN70995.1"/>
    </source>
</evidence>
<feature type="transmembrane region" description="Helical" evidence="12">
    <location>
        <begin position="141"/>
        <end position="162"/>
    </location>
</feature>
<proteinExistence type="inferred from homology"/>
<dbReference type="GO" id="GO:0008270">
    <property type="term" value="F:zinc ion binding"/>
    <property type="evidence" value="ECO:0007669"/>
    <property type="project" value="UniProtKB-UniRule"/>
</dbReference>
<feature type="region of interest" description="Disordered" evidence="13">
    <location>
        <begin position="284"/>
        <end position="331"/>
    </location>
</feature>
<dbReference type="HAMAP" id="MF_00188">
    <property type="entry name" value="Pept_M48_protease_HtpX"/>
    <property type="match status" value="1"/>
</dbReference>
<evidence type="ECO:0000256" key="5">
    <source>
        <dbReference type="ARBA" id="ARBA00022692"/>
    </source>
</evidence>
<dbReference type="CDD" id="cd07336">
    <property type="entry name" value="M48B_HtpX_like"/>
    <property type="match status" value="1"/>
</dbReference>
<feature type="active site" evidence="12">
    <location>
        <position position="131"/>
    </location>
</feature>
<dbReference type="RefSeq" id="WP_072747698.1">
    <property type="nucleotide sequence ID" value="NZ_FOHL01000007.1"/>
</dbReference>
<dbReference type="InterPro" id="IPR001915">
    <property type="entry name" value="Peptidase_M48"/>
</dbReference>
<evidence type="ECO:0000256" key="3">
    <source>
        <dbReference type="ARBA" id="ARBA00022475"/>
    </source>
</evidence>
<keyword evidence="7 12" id="KW-0378">Hydrolase</keyword>
<feature type="compositionally biased region" description="Low complexity" evidence="13">
    <location>
        <begin position="296"/>
        <end position="314"/>
    </location>
</feature>
<dbReference type="Gene3D" id="3.30.2010.10">
    <property type="entry name" value="Metalloproteases ('zincins'), catalytic domain"/>
    <property type="match status" value="1"/>
</dbReference>
<dbReference type="GO" id="GO:0004222">
    <property type="term" value="F:metalloendopeptidase activity"/>
    <property type="evidence" value="ECO:0007669"/>
    <property type="project" value="UniProtKB-UniRule"/>
</dbReference>
<keyword evidence="3 12" id="KW-1003">Cell membrane</keyword>
<keyword evidence="6 12" id="KW-0479">Metal-binding</keyword>
<feature type="domain" description="Peptidase M48" evidence="14">
    <location>
        <begin position="68"/>
        <end position="276"/>
    </location>
</feature>
<comment type="subcellular location">
    <subcellularLocation>
        <location evidence="1 12">Cell membrane</location>
        <topology evidence="1 12">Multi-pass membrane protein</topology>
    </subcellularLocation>
</comment>
<keyword evidence="10 12" id="KW-0482">Metalloprotease</keyword>
<dbReference type="Pfam" id="PF01435">
    <property type="entry name" value="Peptidase_M48"/>
    <property type="match status" value="1"/>
</dbReference>
<dbReference type="GO" id="GO:0006508">
    <property type="term" value="P:proteolysis"/>
    <property type="evidence" value="ECO:0007669"/>
    <property type="project" value="UniProtKB-KW"/>
</dbReference>
<feature type="binding site" evidence="12">
    <location>
        <position position="130"/>
    </location>
    <ligand>
        <name>Zn(2+)</name>
        <dbReference type="ChEBI" id="CHEBI:29105"/>
        <note>catalytic</note>
    </ligand>
</feature>
<accession>A0A1M7TJV1</accession>
<comment type="cofactor">
    <cofactor evidence="12">
        <name>Zn(2+)</name>
        <dbReference type="ChEBI" id="CHEBI:29105"/>
    </cofactor>
    <text evidence="12">Binds 1 zinc ion per subunit.</text>
</comment>
<keyword evidence="15" id="KW-0346">Stress response</keyword>
<protein>
    <recommendedName>
        <fullName evidence="12">Protease HtpX homolog</fullName>
        <ecNumber evidence="12">3.4.24.-</ecNumber>
    </recommendedName>
</protein>
<dbReference type="EC" id="3.4.24.-" evidence="12"/>
<keyword evidence="8 12" id="KW-0862">Zinc</keyword>
<dbReference type="OrthoDB" id="15218at2"/>
<gene>
    <name evidence="12" type="primary">htpX</name>
    <name evidence="15" type="ORF">SAMN05216200_10769</name>
</gene>
<feature type="transmembrane region" description="Helical" evidence="12">
    <location>
        <begin position="174"/>
        <end position="195"/>
    </location>
</feature>
<evidence type="ECO:0000256" key="10">
    <source>
        <dbReference type="ARBA" id="ARBA00023049"/>
    </source>
</evidence>
<keyword evidence="11 12" id="KW-0472">Membrane</keyword>
<evidence type="ECO:0000256" key="2">
    <source>
        <dbReference type="ARBA" id="ARBA00009779"/>
    </source>
</evidence>
<evidence type="ECO:0000256" key="9">
    <source>
        <dbReference type="ARBA" id="ARBA00022989"/>
    </source>
</evidence>
<evidence type="ECO:0000256" key="1">
    <source>
        <dbReference type="ARBA" id="ARBA00004651"/>
    </source>
</evidence>